<evidence type="ECO:0000256" key="4">
    <source>
        <dbReference type="HAMAP-Rule" id="MF_00688"/>
    </source>
</evidence>
<comment type="subcellular location">
    <subcellularLocation>
        <location evidence="4">Cytoplasm</location>
    </subcellularLocation>
</comment>
<evidence type="ECO:0000256" key="3">
    <source>
        <dbReference type="ARBA" id="ARBA00023315"/>
    </source>
</evidence>
<dbReference type="Pfam" id="PF03588">
    <property type="entry name" value="Leu_Phe_trans"/>
    <property type="match status" value="1"/>
</dbReference>
<keyword evidence="1 4" id="KW-0963">Cytoplasm</keyword>
<organism evidence="5 6">
    <name type="scientific">Niabella drilacis (strain DSM 25811 / CCM 8410 / CCUG 62505 / LMG 26954 / E90)</name>
    <dbReference type="NCBI Taxonomy" id="1285928"/>
    <lineage>
        <taxon>Bacteria</taxon>
        <taxon>Pseudomonadati</taxon>
        <taxon>Bacteroidota</taxon>
        <taxon>Chitinophagia</taxon>
        <taxon>Chitinophagales</taxon>
        <taxon>Chitinophagaceae</taxon>
        <taxon>Niabella</taxon>
    </lineage>
</organism>
<keyword evidence="2 4" id="KW-0808">Transferase</keyword>
<dbReference type="InterPro" id="IPR016181">
    <property type="entry name" value="Acyl_CoA_acyltransferase"/>
</dbReference>
<proteinExistence type="inferred from homology"/>
<evidence type="ECO:0000313" key="5">
    <source>
        <dbReference type="EMBL" id="SDD49606.1"/>
    </source>
</evidence>
<comment type="catalytic activity">
    <reaction evidence="4">
        <text>L-phenylalanyl-tRNA(Phe) + an N-terminal L-alpha-aminoacyl-[protein] = an N-terminal L-phenylalanyl-L-alpha-aminoacyl-[protein] + tRNA(Phe)</text>
        <dbReference type="Rhea" id="RHEA:43632"/>
        <dbReference type="Rhea" id="RHEA-COMP:9668"/>
        <dbReference type="Rhea" id="RHEA-COMP:9699"/>
        <dbReference type="Rhea" id="RHEA-COMP:10636"/>
        <dbReference type="Rhea" id="RHEA-COMP:10637"/>
        <dbReference type="ChEBI" id="CHEBI:78442"/>
        <dbReference type="ChEBI" id="CHEBI:78531"/>
        <dbReference type="ChEBI" id="CHEBI:78597"/>
        <dbReference type="ChEBI" id="CHEBI:83561"/>
        <dbReference type="EC" id="2.3.2.6"/>
    </reaction>
</comment>
<dbReference type="AlphaFoldDB" id="A0A1G6V9V7"/>
<dbReference type="Proteomes" id="UP000198757">
    <property type="component" value="Unassembled WGS sequence"/>
</dbReference>
<dbReference type="GO" id="GO:0008914">
    <property type="term" value="F:leucyl-tRNA--protein transferase activity"/>
    <property type="evidence" value="ECO:0007669"/>
    <property type="project" value="UniProtKB-UniRule"/>
</dbReference>
<evidence type="ECO:0000256" key="2">
    <source>
        <dbReference type="ARBA" id="ARBA00022679"/>
    </source>
</evidence>
<dbReference type="InterPro" id="IPR042221">
    <property type="entry name" value="Leu/Phe-tRNA_Trfase_N"/>
</dbReference>
<dbReference type="PANTHER" id="PTHR30098:SF2">
    <property type="entry name" value="LEUCYL_PHENYLALANYL-TRNA--PROTEIN TRANSFERASE"/>
    <property type="match status" value="1"/>
</dbReference>
<dbReference type="PANTHER" id="PTHR30098">
    <property type="entry name" value="LEUCYL/PHENYLALANYL-TRNA--PROTEIN TRANSFERASE"/>
    <property type="match status" value="1"/>
</dbReference>
<dbReference type="InterPro" id="IPR004616">
    <property type="entry name" value="Leu/Phe-tRNA_Trfase"/>
</dbReference>
<comment type="similarity">
    <text evidence="4">Belongs to the L/F-transferase family.</text>
</comment>
<dbReference type="OrthoDB" id="9790282at2"/>
<comment type="function">
    <text evidence="4">Functions in the N-end rule pathway of protein degradation where it conjugates Leu, Phe and, less efficiently, Met from aminoacyl-tRNAs to the N-termini of proteins containing an N-terminal arginine or lysine.</text>
</comment>
<dbReference type="GO" id="GO:0030163">
    <property type="term" value="P:protein catabolic process"/>
    <property type="evidence" value="ECO:0007669"/>
    <property type="project" value="UniProtKB-UniRule"/>
</dbReference>
<keyword evidence="6" id="KW-1185">Reference proteome</keyword>
<dbReference type="EC" id="2.3.2.6" evidence="4"/>
<dbReference type="Gene3D" id="3.40.630.70">
    <property type="entry name" value="Leucyl/phenylalanyl-tRNA-protein transferase, C-terminal domain"/>
    <property type="match status" value="1"/>
</dbReference>
<gene>
    <name evidence="4" type="primary">aat</name>
    <name evidence="5" type="ORF">SAMN04487894_109229</name>
</gene>
<dbReference type="STRING" id="1285928.SAMN04487894_109229"/>
<dbReference type="Gene3D" id="3.30.70.3550">
    <property type="entry name" value="Leucyl/phenylalanyl-tRNA-protein transferase, N-terminal domain"/>
    <property type="match status" value="1"/>
</dbReference>
<dbReference type="SUPFAM" id="SSF55729">
    <property type="entry name" value="Acyl-CoA N-acyltransferases (Nat)"/>
    <property type="match status" value="1"/>
</dbReference>
<protein>
    <recommendedName>
        <fullName evidence="4">Leucyl/phenylalanyl-tRNA--protein transferase</fullName>
        <ecNumber evidence="4">2.3.2.6</ecNumber>
    </recommendedName>
    <alternativeName>
        <fullName evidence="4">L/F-transferase</fullName>
    </alternativeName>
    <alternativeName>
        <fullName evidence="4">Leucyltransferase</fullName>
    </alternativeName>
    <alternativeName>
        <fullName evidence="4">Phenyalanyltransferase</fullName>
    </alternativeName>
</protein>
<keyword evidence="3 4" id="KW-0012">Acyltransferase</keyword>
<comment type="catalytic activity">
    <reaction evidence="4">
        <text>N-terminal L-arginyl-[protein] + L-leucyl-tRNA(Leu) = N-terminal L-leucyl-L-arginyl-[protein] + tRNA(Leu) + H(+)</text>
        <dbReference type="Rhea" id="RHEA:50416"/>
        <dbReference type="Rhea" id="RHEA-COMP:9613"/>
        <dbReference type="Rhea" id="RHEA-COMP:9622"/>
        <dbReference type="Rhea" id="RHEA-COMP:12672"/>
        <dbReference type="Rhea" id="RHEA-COMP:12673"/>
        <dbReference type="ChEBI" id="CHEBI:15378"/>
        <dbReference type="ChEBI" id="CHEBI:64719"/>
        <dbReference type="ChEBI" id="CHEBI:78442"/>
        <dbReference type="ChEBI" id="CHEBI:78494"/>
        <dbReference type="ChEBI" id="CHEBI:133044"/>
        <dbReference type="EC" id="2.3.2.6"/>
    </reaction>
</comment>
<dbReference type="HAMAP" id="MF_00688">
    <property type="entry name" value="Leu_Phe_trans"/>
    <property type="match status" value="1"/>
</dbReference>
<name>A0A1G6V9V7_NIADE</name>
<dbReference type="EMBL" id="FMZO01000009">
    <property type="protein sequence ID" value="SDD49606.1"/>
    <property type="molecule type" value="Genomic_DNA"/>
</dbReference>
<dbReference type="GO" id="GO:0005737">
    <property type="term" value="C:cytoplasm"/>
    <property type="evidence" value="ECO:0007669"/>
    <property type="project" value="UniProtKB-SubCell"/>
</dbReference>
<comment type="catalytic activity">
    <reaction evidence="4">
        <text>N-terminal L-lysyl-[protein] + L-leucyl-tRNA(Leu) = N-terminal L-leucyl-L-lysyl-[protein] + tRNA(Leu) + H(+)</text>
        <dbReference type="Rhea" id="RHEA:12340"/>
        <dbReference type="Rhea" id="RHEA-COMP:9613"/>
        <dbReference type="Rhea" id="RHEA-COMP:9622"/>
        <dbReference type="Rhea" id="RHEA-COMP:12670"/>
        <dbReference type="Rhea" id="RHEA-COMP:12671"/>
        <dbReference type="ChEBI" id="CHEBI:15378"/>
        <dbReference type="ChEBI" id="CHEBI:65249"/>
        <dbReference type="ChEBI" id="CHEBI:78442"/>
        <dbReference type="ChEBI" id="CHEBI:78494"/>
        <dbReference type="ChEBI" id="CHEBI:133043"/>
        <dbReference type="EC" id="2.3.2.6"/>
    </reaction>
</comment>
<dbReference type="InterPro" id="IPR042203">
    <property type="entry name" value="Leu/Phe-tRNA_Trfase_C"/>
</dbReference>
<dbReference type="NCBIfam" id="TIGR00667">
    <property type="entry name" value="aat"/>
    <property type="match status" value="1"/>
</dbReference>
<accession>A0A1G6V9V7</accession>
<evidence type="ECO:0000256" key="1">
    <source>
        <dbReference type="ARBA" id="ARBA00022490"/>
    </source>
</evidence>
<sequence length="217" mass="24828">MAIFALSDELSFPPVHLAEKDGLLAIGGDLDPQRLLLAYTSGIFPWYEAPPVLWWCPNPRFVLFPGELRKSKTVRSLLNKNAFQFTIDQDFEQVIRHCRNIKRSNQDGTWITEDVVRAYQQLHRQGYAHSAEVWKDGILVGGLYGIRLGQVFFGESMFSLVSNASRYAFTCYTEQLKTEGVQLIDCQVYSEYLESMGARMIDGKEFDALLKEYIPAR</sequence>
<evidence type="ECO:0000313" key="6">
    <source>
        <dbReference type="Proteomes" id="UP000198757"/>
    </source>
</evidence>
<reference evidence="6" key="1">
    <citation type="submission" date="2016-10" db="EMBL/GenBank/DDBJ databases">
        <authorList>
            <person name="Varghese N."/>
            <person name="Submissions S."/>
        </authorList>
    </citation>
    <scope>NUCLEOTIDE SEQUENCE [LARGE SCALE GENOMIC DNA]</scope>
    <source>
        <strain evidence="6">DSM 25811 / CCM 8410 / LMG 26954 / E90</strain>
    </source>
</reference>